<dbReference type="PANTHER" id="PTHR12131:SF1">
    <property type="entry name" value="ATP-DEPENDENT RNA HELICASE SUPV3L1, MITOCHONDRIAL-RELATED"/>
    <property type="match status" value="1"/>
</dbReference>
<reference evidence="16 17" key="1">
    <citation type="submission" date="2023-05" db="EMBL/GenBank/DDBJ databases">
        <title>A 100% complete, gapless, phased diploid assembly of the Scenedesmus obliquus UTEX 3031 genome.</title>
        <authorList>
            <person name="Biondi T.C."/>
            <person name="Hanschen E.R."/>
            <person name="Kwon T."/>
            <person name="Eng W."/>
            <person name="Kruse C.P.S."/>
            <person name="Koehler S.I."/>
            <person name="Kunde Y."/>
            <person name="Gleasner C.D."/>
            <person name="You Mak K.T."/>
            <person name="Polle J."/>
            <person name="Hovde B.T."/>
            <person name="Starkenburg S.R."/>
        </authorList>
    </citation>
    <scope>NUCLEOTIDE SEQUENCE [LARGE SCALE GENOMIC DNA]</scope>
    <source>
        <strain evidence="16 17">DOE0152z</strain>
    </source>
</reference>
<evidence type="ECO:0000256" key="9">
    <source>
        <dbReference type="ARBA" id="ARBA00022840"/>
    </source>
</evidence>
<keyword evidence="9" id="KW-0067">ATP-binding</keyword>
<evidence type="ECO:0000256" key="2">
    <source>
        <dbReference type="ARBA" id="ARBA00001946"/>
    </source>
</evidence>
<keyword evidence="17" id="KW-1185">Reference proteome</keyword>
<accession>A0ABY8U9R0</accession>
<keyword evidence="12" id="KW-1135">Mitochondrion nucleoid</keyword>
<dbReference type="InterPro" id="IPR027417">
    <property type="entry name" value="P-loop_NTPase"/>
</dbReference>
<keyword evidence="8" id="KW-0347">Helicase</keyword>
<keyword evidence="11" id="KW-0496">Mitochondrion</keyword>
<evidence type="ECO:0000256" key="13">
    <source>
        <dbReference type="ARBA" id="ARBA00047984"/>
    </source>
</evidence>
<dbReference type="Pfam" id="PF00271">
    <property type="entry name" value="Helicase_C"/>
    <property type="match status" value="1"/>
</dbReference>
<comment type="cofactor">
    <cofactor evidence="1">
        <name>Mn(2+)</name>
        <dbReference type="ChEBI" id="CHEBI:29035"/>
    </cofactor>
</comment>
<dbReference type="SMART" id="SM00490">
    <property type="entry name" value="HELICc"/>
    <property type="match status" value="1"/>
</dbReference>
<evidence type="ECO:0000256" key="14">
    <source>
        <dbReference type="SAM" id="MobiDB-lite"/>
    </source>
</evidence>
<comment type="subcellular location">
    <subcellularLocation>
        <location evidence="3">Mitochondrion matrix</location>
        <location evidence="3">Mitochondrion nucleoid</location>
    </subcellularLocation>
</comment>
<comment type="cofactor">
    <cofactor evidence="2">
        <name>Mg(2+)</name>
        <dbReference type="ChEBI" id="CHEBI:18420"/>
    </cofactor>
</comment>
<dbReference type="Pfam" id="PF22527">
    <property type="entry name" value="DEXQc_Suv3"/>
    <property type="match status" value="1"/>
</dbReference>
<name>A0ABY8U9R0_TETOB</name>
<evidence type="ECO:0000256" key="4">
    <source>
        <dbReference type="ARBA" id="ARBA00011661"/>
    </source>
</evidence>
<dbReference type="CDD" id="cd18805">
    <property type="entry name" value="SF2_C_suv3"/>
    <property type="match status" value="1"/>
</dbReference>
<comment type="catalytic activity">
    <reaction evidence="13">
        <text>ATP + H2O = ADP + phosphate + H(+)</text>
        <dbReference type="Rhea" id="RHEA:13065"/>
        <dbReference type="ChEBI" id="CHEBI:15377"/>
        <dbReference type="ChEBI" id="CHEBI:15378"/>
        <dbReference type="ChEBI" id="CHEBI:30616"/>
        <dbReference type="ChEBI" id="CHEBI:43474"/>
        <dbReference type="ChEBI" id="CHEBI:456216"/>
        <dbReference type="EC" id="3.6.4.13"/>
    </reaction>
</comment>
<dbReference type="PANTHER" id="PTHR12131">
    <property type="entry name" value="ATP-DEPENDENT RNA AND DNA HELICASE"/>
    <property type="match status" value="1"/>
</dbReference>
<evidence type="ECO:0000256" key="12">
    <source>
        <dbReference type="ARBA" id="ARBA00023271"/>
    </source>
</evidence>
<dbReference type="Proteomes" id="UP001244341">
    <property type="component" value="Chromosome 9b"/>
</dbReference>
<dbReference type="Gene3D" id="1.20.272.40">
    <property type="match status" value="1"/>
</dbReference>
<comment type="subunit">
    <text evidence="4">Homodimer; in free form. Component of the mitochondrial degradosome (mtEXO) complex which is a heteropentamer containing 2 copies of SUPV3L1 and 3 copies of PNPT1.</text>
</comment>
<feature type="compositionally biased region" description="Low complexity" evidence="14">
    <location>
        <begin position="200"/>
        <end position="209"/>
    </location>
</feature>
<dbReference type="SUPFAM" id="SSF52540">
    <property type="entry name" value="P-loop containing nucleoside triphosphate hydrolases"/>
    <property type="match status" value="1"/>
</dbReference>
<dbReference type="CDD" id="cd17913">
    <property type="entry name" value="DEXQc_Suv3"/>
    <property type="match status" value="1"/>
</dbReference>
<keyword evidence="6" id="KW-0547">Nucleotide-binding</keyword>
<dbReference type="EMBL" id="CP126216">
    <property type="protein sequence ID" value="WIA18089.1"/>
    <property type="molecule type" value="Genomic_DNA"/>
</dbReference>
<evidence type="ECO:0000259" key="15">
    <source>
        <dbReference type="PROSITE" id="PS51194"/>
    </source>
</evidence>
<feature type="region of interest" description="Disordered" evidence="14">
    <location>
        <begin position="196"/>
        <end position="235"/>
    </location>
</feature>
<evidence type="ECO:0000256" key="11">
    <source>
        <dbReference type="ARBA" id="ARBA00023128"/>
    </source>
</evidence>
<evidence type="ECO:0000256" key="10">
    <source>
        <dbReference type="ARBA" id="ARBA00022946"/>
    </source>
</evidence>
<dbReference type="InterPro" id="IPR041082">
    <property type="entry name" value="Suv3_C_1"/>
</dbReference>
<evidence type="ECO:0000256" key="1">
    <source>
        <dbReference type="ARBA" id="ARBA00001936"/>
    </source>
</evidence>
<dbReference type="InterPro" id="IPR001650">
    <property type="entry name" value="Helicase_C-like"/>
</dbReference>
<feature type="compositionally biased region" description="Low complexity" evidence="14">
    <location>
        <begin position="608"/>
        <end position="622"/>
    </location>
</feature>
<dbReference type="PROSITE" id="PS51194">
    <property type="entry name" value="HELICASE_CTER"/>
    <property type="match status" value="1"/>
</dbReference>
<evidence type="ECO:0000256" key="8">
    <source>
        <dbReference type="ARBA" id="ARBA00022806"/>
    </source>
</evidence>
<evidence type="ECO:0000256" key="7">
    <source>
        <dbReference type="ARBA" id="ARBA00022801"/>
    </source>
</evidence>
<evidence type="ECO:0000256" key="3">
    <source>
        <dbReference type="ARBA" id="ARBA00004436"/>
    </source>
</evidence>
<dbReference type="Gene3D" id="1.20.58.1080">
    <property type="match status" value="1"/>
</dbReference>
<proteinExistence type="predicted"/>
<gene>
    <name evidence="16" type="ORF">OEZ85_009569</name>
</gene>
<dbReference type="InterPro" id="IPR022192">
    <property type="entry name" value="SUV3_C"/>
</dbReference>
<feature type="region of interest" description="Disordered" evidence="14">
    <location>
        <begin position="597"/>
        <end position="634"/>
    </location>
</feature>
<evidence type="ECO:0000313" key="16">
    <source>
        <dbReference type="EMBL" id="WIA18089.1"/>
    </source>
</evidence>
<feature type="compositionally biased region" description="Low complexity" evidence="14">
    <location>
        <begin position="223"/>
        <end position="233"/>
    </location>
</feature>
<keyword evidence="10" id="KW-0809">Transit peptide</keyword>
<dbReference type="Pfam" id="PF18147">
    <property type="entry name" value="Suv3_C_1"/>
    <property type="match status" value="1"/>
</dbReference>
<dbReference type="InterPro" id="IPR050699">
    <property type="entry name" value="RNA-DNA_Helicase"/>
</dbReference>
<dbReference type="Gene3D" id="3.40.50.300">
    <property type="entry name" value="P-loop containing nucleotide triphosphate hydrolases"/>
    <property type="match status" value="2"/>
</dbReference>
<evidence type="ECO:0000256" key="6">
    <source>
        <dbReference type="ARBA" id="ARBA00022741"/>
    </source>
</evidence>
<dbReference type="EC" id="3.6.4.13" evidence="5"/>
<dbReference type="Pfam" id="PF12513">
    <property type="entry name" value="SUV3_C"/>
    <property type="match status" value="1"/>
</dbReference>
<sequence>MRSPAGWYPLARAMQRQLVAHLGPTNSGKTHAALTALMAASSGVYCGPLRLLACEIADRLNAAGVPCNLVTGQEVRLVRGARHTACTVEMADVEQRVEVAVLDEVQMIADKSRGWSWTRVLLGMPAQQLHLCGDPAAAGLLQQLAGHCADGLTVQRYKRLSPLVVEPRALEGLAGVQQGDAVVAFGRKALHKLRRNILKSSSSSSSSSSSRREDGGGGRDWRQQQQQQQQQQQHSVGMVYGALPPEARRMQAALFNAGPGAGPSYSVLVASDAIGMGLNLNIRRVVFATMHKFDGQQLRPLTPTEVKQIAGRAGRYGSDHAAGYVTCLSESDLPLLRQSLATASEEVTGACLLPRYEQLEAFARSMPAGLPFHKLLSAFADSAQLSPPYFLADMANMVALARVLQHLEAAPVALHARAAAAAAAACDEESGDEGFCSASSDEDAGSSYGCTGDAGSGAAAAAAAAGLDLEDMFTWCTAPASADDPAVLQALLAFASLFVEQQRVTPDCMALPLQTPPASQAEMKAAEELFRVYDLYLWLAGRVGHGVFRGRKQVQRQRAQVAALIDQALREMGGAAGSSTQQQYDEMLGLDPAAAAAGSSWGKRGRYSGQSNASGRSSSLSSSEDEAEVACGLR</sequence>
<protein>
    <recommendedName>
        <fullName evidence="5">RNA helicase</fullName>
        <ecNumber evidence="5">3.6.4.13</ecNumber>
    </recommendedName>
</protein>
<organism evidence="16 17">
    <name type="scientific">Tetradesmus obliquus</name>
    <name type="common">Green alga</name>
    <name type="synonym">Acutodesmus obliquus</name>
    <dbReference type="NCBI Taxonomy" id="3088"/>
    <lineage>
        <taxon>Eukaryota</taxon>
        <taxon>Viridiplantae</taxon>
        <taxon>Chlorophyta</taxon>
        <taxon>core chlorophytes</taxon>
        <taxon>Chlorophyceae</taxon>
        <taxon>CS clade</taxon>
        <taxon>Sphaeropleales</taxon>
        <taxon>Scenedesmaceae</taxon>
        <taxon>Tetradesmus</taxon>
    </lineage>
</organism>
<evidence type="ECO:0000256" key="5">
    <source>
        <dbReference type="ARBA" id="ARBA00012552"/>
    </source>
</evidence>
<dbReference type="InterPro" id="IPR044774">
    <property type="entry name" value="Suv3_DEXQc"/>
</dbReference>
<feature type="compositionally biased region" description="Basic and acidic residues" evidence="14">
    <location>
        <begin position="210"/>
        <end position="222"/>
    </location>
</feature>
<evidence type="ECO:0000313" key="17">
    <source>
        <dbReference type="Proteomes" id="UP001244341"/>
    </source>
</evidence>
<feature type="domain" description="Helicase C-terminal" evidence="15">
    <location>
        <begin position="185"/>
        <end position="360"/>
    </location>
</feature>
<keyword evidence="7" id="KW-0378">Hydrolase</keyword>
<dbReference type="InterPro" id="IPR055206">
    <property type="entry name" value="DEXQc_SUV3"/>
</dbReference>